<dbReference type="Gene3D" id="6.10.140.850">
    <property type="match status" value="1"/>
</dbReference>
<accession>A0A1J5PF68</accession>
<dbReference type="EMBL" id="MLJW01006786">
    <property type="protein sequence ID" value="OIQ66172.1"/>
    <property type="molecule type" value="Genomic_DNA"/>
</dbReference>
<evidence type="ECO:0000313" key="1">
    <source>
        <dbReference type="EMBL" id="OIQ66172.1"/>
    </source>
</evidence>
<reference evidence="1" key="1">
    <citation type="submission" date="2016-10" db="EMBL/GenBank/DDBJ databases">
        <title>Sequence of Gallionella enrichment culture.</title>
        <authorList>
            <person name="Poehlein A."/>
            <person name="Muehling M."/>
            <person name="Daniel R."/>
        </authorList>
    </citation>
    <scope>NUCLEOTIDE SEQUENCE</scope>
</reference>
<organism evidence="1">
    <name type="scientific">mine drainage metagenome</name>
    <dbReference type="NCBI Taxonomy" id="410659"/>
    <lineage>
        <taxon>unclassified sequences</taxon>
        <taxon>metagenomes</taxon>
        <taxon>ecological metagenomes</taxon>
    </lineage>
</organism>
<name>A0A1J5PF68_9ZZZZ</name>
<gene>
    <name evidence="1" type="ORF">GALL_522610</name>
</gene>
<protein>
    <submittedName>
        <fullName evidence="1">Uncharacterized protein</fullName>
    </submittedName>
</protein>
<comment type="caution">
    <text evidence="1">The sequence shown here is derived from an EMBL/GenBank/DDBJ whole genome shotgun (WGS) entry which is preliminary data.</text>
</comment>
<sequence>MAQALTVSEDRAESFLHFVQDMSEADAAVLRGLLADPAHEHGSVAPRSTDGPAT</sequence>
<dbReference type="AlphaFoldDB" id="A0A1J5PF68"/>
<proteinExistence type="predicted"/>